<dbReference type="AlphaFoldDB" id="Q6KHD9"/>
<dbReference type="RefSeq" id="WP_011265025.1">
    <property type="nucleotide sequence ID" value="NC_006908.1"/>
</dbReference>
<keyword evidence="1" id="KW-0812">Transmembrane</keyword>
<feature type="transmembrane region" description="Helical" evidence="1">
    <location>
        <begin position="116"/>
        <end position="141"/>
    </location>
</feature>
<organism evidence="2 3">
    <name type="scientific">Mycoplasma mobile (strain ATCC 43663 / 163K / NCTC 11711)</name>
    <name type="common">Mesomycoplasma mobile</name>
    <dbReference type="NCBI Taxonomy" id="267748"/>
    <lineage>
        <taxon>Bacteria</taxon>
        <taxon>Bacillati</taxon>
        <taxon>Mycoplasmatota</taxon>
        <taxon>Mycoplasmoidales</taxon>
        <taxon>Metamycoplasmataceae</taxon>
        <taxon>Mesomycoplasma</taxon>
    </lineage>
</organism>
<dbReference type="EMBL" id="AE017308">
    <property type="protein sequence ID" value="AAT27991.1"/>
    <property type="molecule type" value="Genomic_DNA"/>
</dbReference>
<dbReference type="KEGG" id="mmo:MMOB5050"/>
<accession>Q6KHD9</accession>
<feature type="transmembrane region" description="Helical" evidence="1">
    <location>
        <begin position="153"/>
        <end position="175"/>
    </location>
</feature>
<dbReference type="STRING" id="267748.MMOB5050"/>
<reference evidence="2 3" key="1">
    <citation type="journal article" date="2004" name="Genome Res.">
        <title>The complete genome and proteome of Mycoplasma mobile.</title>
        <authorList>
            <person name="Jaffe J.D."/>
            <person name="Stange-Thomann N."/>
            <person name="Smith C."/>
            <person name="DeCaprio D."/>
            <person name="Fisher S."/>
            <person name="Butler J."/>
            <person name="Calvo S."/>
            <person name="Elkins T."/>
            <person name="FitzGerald M.G."/>
            <person name="Hafez N."/>
            <person name="Kodira C.D."/>
            <person name="Major J."/>
            <person name="Wang S."/>
            <person name="Wilkinson J."/>
            <person name="Nicol R."/>
            <person name="Nusbaum C."/>
            <person name="Birren B."/>
            <person name="Berg H.C."/>
            <person name="Church G.M."/>
        </authorList>
    </citation>
    <scope>NUCLEOTIDE SEQUENCE [LARGE SCALE GENOMIC DNA]</scope>
    <source>
        <strain evidence="3">ATCC 43663 / 163K / NCTC 11711</strain>
    </source>
</reference>
<proteinExistence type="predicted"/>
<feature type="transmembrane region" description="Helical" evidence="1">
    <location>
        <begin position="30"/>
        <end position="51"/>
    </location>
</feature>
<dbReference type="Proteomes" id="UP000009072">
    <property type="component" value="Chromosome"/>
</dbReference>
<dbReference type="HOGENOM" id="CLU_1459797_0_0_14"/>
<protein>
    <submittedName>
        <fullName evidence="2">Uncharacterized protein</fullName>
    </submittedName>
</protein>
<sequence length="185" mass="20750">MVNHTQVNSSNSHPINNVISYNDRRKSTKLLRISIISTIFAILTIVFSILASQNLLVIFNSGINTGIRNLFDFIGNMPAIISGATTGNLNIPNIPDVNALLTLITNNISGIISGSIFAILGIIFFIIFFIQWIIIVIKIFITRWDLKWARRWRLLFGFLSLLIIFSISGIIYASLIKLLSRKLNS</sequence>
<name>Q6KHD9_MYCM1</name>
<gene>
    <name evidence="2" type="ordered locus">MMOB5050</name>
</gene>
<keyword evidence="1" id="KW-1133">Transmembrane helix</keyword>
<keyword evidence="1" id="KW-0472">Membrane</keyword>
<keyword evidence="3" id="KW-1185">Reference proteome</keyword>
<evidence type="ECO:0000313" key="3">
    <source>
        <dbReference type="Proteomes" id="UP000009072"/>
    </source>
</evidence>
<evidence type="ECO:0000256" key="1">
    <source>
        <dbReference type="SAM" id="Phobius"/>
    </source>
</evidence>
<evidence type="ECO:0000313" key="2">
    <source>
        <dbReference type="EMBL" id="AAT27991.1"/>
    </source>
</evidence>